<proteinExistence type="predicted"/>
<sequence>MTESQVRQILSVHVPGLDGFCTGCRAWWARLSPYPCQQVEWAARQQARTATRRFLDGLR</sequence>
<accession>A0A6N3K0V0</accession>
<reference evidence="1 2" key="1">
    <citation type="submission" date="2018-07" db="EMBL/GenBank/DDBJ databases">
        <authorList>
            <person name="Ye Y."/>
        </authorList>
    </citation>
    <scope>NUCLEOTIDE SEQUENCE [LARGE SCALE GENOMIC DNA]</scope>
    <source>
        <strain evidence="2">H14(2018)</strain>
    </source>
</reference>
<name>A0A6N3K0V0_9ACTN</name>
<evidence type="ECO:0008006" key="3">
    <source>
        <dbReference type="Google" id="ProtNLM"/>
    </source>
</evidence>
<protein>
    <recommendedName>
        <fullName evidence="3">DUF1289 domain-containing protein</fullName>
    </recommendedName>
</protein>
<evidence type="ECO:0000313" key="2">
    <source>
        <dbReference type="Proteomes" id="UP000253958"/>
    </source>
</evidence>
<reference evidence="1 2" key="2">
    <citation type="submission" date="2018-08" db="EMBL/GenBank/DDBJ databases">
        <title>Streptomyces kandeliansis sp. nov., an endophytic bacterium isolated from mangrove plant.</title>
        <authorList>
            <person name="Wang R."/>
        </authorList>
    </citation>
    <scope>NUCLEOTIDE SEQUENCE [LARGE SCALE GENOMIC DNA]</scope>
    <source>
        <strain evidence="2">H14(2018)</strain>
    </source>
</reference>
<evidence type="ECO:0000313" key="1">
    <source>
        <dbReference type="EMBL" id="AXH91250.1"/>
    </source>
</evidence>
<dbReference type="EMBL" id="CP031263">
    <property type="protein sequence ID" value="AXH91250.1"/>
    <property type="molecule type" value="Genomic_DNA"/>
</dbReference>
<dbReference type="AlphaFoldDB" id="A0A6N3K0V0"/>
<dbReference type="Proteomes" id="UP000253958">
    <property type="component" value="Chromosome"/>
</dbReference>
<dbReference type="RefSeq" id="WP_114919724.1">
    <property type="nucleotide sequence ID" value="NZ_CBDRIQ010000005.1"/>
</dbReference>
<gene>
    <name evidence="1" type="ORF">DVH21_15635</name>
</gene>
<organism evidence="1 2">
    <name type="scientific">Micromonospora aurantiaca</name>
    <name type="common">nom. illeg.</name>
    <dbReference type="NCBI Taxonomy" id="47850"/>
    <lineage>
        <taxon>Bacteria</taxon>
        <taxon>Bacillati</taxon>
        <taxon>Actinomycetota</taxon>
        <taxon>Actinomycetes</taxon>
        <taxon>Micromonosporales</taxon>
        <taxon>Micromonosporaceae</taxon>
        <taxon>Micromonospora</taxon>
    </lineage>
</organism>